<feature type="domain" description="ABC transporter" evidence="7">
    <location>
        <begin position="7"/>
        <end position="273"/>
    </location>
</feature>
<dbReference type="Pfam" id="PF08352">
    <property type="entry name" value="oligo_HPY"/>
    <property type="match status" value="1"/>
</dbReference>
<comment type="subcellular location">
    <subcellularLocation>
        <location evidence="1">Cell membrane</location>
        <topology evidence="1">Peripheral membrane protein</topology>
    </subcellularLocation>
</comment>
<dbReference type="FunFam" id="3.40.50.300:FF:000016">
    <property type="entry name" value="Oligopeptide ABC transporter ATP-binding component"/>
    <property type="match status" value="1"/>
</dbReference>
<organism evidence="8 9">
    <name type="scientific">Natrinema soli</name>
    <dbReference type="NCBI Taxonomy" id="1930624"/>
    <lineage>
        <taxon>Archaea</taxon>
        <taxon>Methanobacteriati</taxon>
        <taxon>Methanobacteriota</taxon>
        <taxon>Stenosarchaea group</taxon>
        <taxon>Halobacteria</taxon>
        <taxon>Halobacteriales</taxon>
        <taxon>Natrialbaceae</taxon>
        <taxon>Natrinema</taxon>
    </lineage>
</organism>
<evidence type="ECO:0000256" key="2">
    <source>
        <dbReference type="ARBA" id="ARBA00022448"/>
    </source>
</evidence>
<sequence length="360" mass="38946">MTRTNALEIENLHVHFDTGSETVRAVDGASFAIEPGEIVGLVGESGCGKSATARSIVRLESPGEIVDGSIRYGDRELTTADERTLRRLRGRDLAMVFQDPSTTLNPVYPIGEQIAETLRINRDPDRQPLLTELARGVSPRLRSSTLRSEVLELMETVGIPRPSERIDALPHQFSGGMRQRAMLAIALARQPSLLIADEPTTALDTTTQAAILERLAALNADHGTGMLVISHDFGVVSQLCDRIIVMYDGVVVERGVTEQLRSSPKHPYTKVLLDCLPRHADPEARLPTVEGAPPSGNSILEGCAFADRCPFAIEECCAVDPPSVSVGSDHDVRCDVPDAREASLEAMRDRQARAAAATDA</sequence>
<keyword evidence="3" id="KW-1003">Cell membrane</keyword>
<dbReference type="InterPro" id="IPR050388">
    <property type="entry name" value="ABC_Ni/Peptide_Import"/>
</dbReference>
<dbReference type="NCBIfam" id="TIGR01727">
    <property type="entry name" value="oligo_HPY"/>
    <property type="match status" value="1"/>
</dbReference>
<dbReference type="InterPro" id="IPR003593">
    <property type="entry name" value="AAA+_ATPase"/>
</dbReference>
<dbReference type="RefSeq" id="WP_273739284.1">
    <property type="nucleotide sequence ID" value="NZ_JAQIVI010000232.1"/>
</dbReference>
<keyword evidence="4" id="KW-0547">Nucleotide-binding</keyword>
<dbReference type="EMBL" id="JBHSWV010000232">
    <property type="protein sequence ID" value="MFC6766319.1"/>
    <property type="molecule type" value="Genomic_DNA"/>
</dbReference>
<comment type="caution">
    <text evidence="8">The sequence shown here is derived from an EMBL/GenBank/DDBJ whole genome shotgun (WGS) entry which is preliminary data.</text>
</comment>
<evidence type="ECO:0000313" key="9">
    <source>
        <dbReference type="Proteomes" id="UP001596383"/>
    </source>
</evidence>
<dbReference type="SMART" id="SM00382">
    <property type="entry name" value="AAA"/>
    <property type="match status" value="1"/>
</dbReference>
<evidence type="ECO:0000313" key="8">
    <source>
        <dbReference type="EMBL" id="MFC6766319.1"/>
    </source>
</evidence>
<keyword evidence="6" id="KW-0472">Membrane</keyword>
<dbReference type="InterPro" id="IPR003439">
    <property type="entry name" value="ABC_transporter-like_ATP-bd"/>
</dbReference>
<dbReference type="Pfam" id="PF00005">
    <property type="entry name" value="ABC_tran"/>
    <property type="match status" value="1"/>
</dbReference>
<dbReference type="GO" id="GO:0005886">
    <property type="term" value="C:plasma membrane"/>
    <property type="evidence" value="ECO:0007669"/>
    <property type="project" value="UniProtKB-SubCell"/>
</dbReference>
<evidence type="ECO:0000256" key="4">
    <source>
        <dbReference type="ARBA" id="ARBA00022741"/>
    </source>
</evidence>
<dbReference type="InterPro" id="IPR027417">
    <property type="entry name" value="P-loop_NTPase"/>
</dbReference>
<protein>
    <submittedName>
        <fullName evidence="8">ABC transporter ATP-binding protein</fullName>
    </submittedName>
</protein>
<feature type="non-terminal residue" evidence="8">
    <location>
        <position position="360"/>
    </location>
</feature>
<dbReference type="SUPFAM" id="SSF52540">
    <property type="entry name" value="P-loop containing nucleoside triphosphate hydrolases"/>
    <property type="match status" value="1"/>
</dbReference>
<dbReference type="Gene3D" id="3.40.50.300">
    <property type="entry name" value="P-loop containing nucleotide triphosphate hydrolases"/>
    <property type="match status" value="1"/>
</dbReference>
<dbReference type="PANTHER" id="PTHR43297">
    <property type="entry name" value="OLIGOPEPTIDE TRANSPORT ATP-BINDING PROTEIN APPD"/>
    <property type="match status" value="1"/>
</dbReference>
<proteinExistence type="predicted"/>
<evidence type="ECO:0000259" key="7">
    <source>
        <dbReference type="PROSITE" id="PS50893"/>
    </source>
</evidence>
<keyword evidence="9" id="KW-1185">Reference proteome</keyword>
<dbReference type="CDD" id="cd03257">
    <property type="entry name" value="ABC_NikE_OppD_transporters"/>
    <property type="match status" value="1"/>
</dbReference>
<name>A0ABD5SP61_9EURY</name>
<dbReference type="PANTHER" id="PTHR43297:SF2">
    <property type="entry name" value="DIPEPTIDE TRANSPORT ATP-BINDING PROTEIN DPPD"/>
    <property type="match status" value="1"/>
</dbReference>
<dbReference type="PROSITE" id="PS00211">
    <property type="entry name" value="ABC_TRANSPORTER_1"/>
    <property type="match status" value="1"/>
</dbReference>
<dbReference type="PROSITE" id="PS50893">
    <property type="entry name" value="ABC_TRANSPORTER_2"/>
    <property type="match status" value="1"/>
</dbReference>
<keyword evidence="5 8" id="KW-0067">ATP-binding</keyword>
<reference evidence="8 9" key="1">
    <citation type="journal article" date="2019" name="Int. J. Syst. Evol. Microbiol.">
        <title>The Global Catalogue of Microorganisms (GCM) 10K type strain sequencing project: providing services to taxonomists for standard genome sequencing and annotation.</title>
        <authorList>
            <consortium name="The Broad Institute Genomics Platform"/>
            <consortium name="The Broad Institute Genome Sequencing Center for Infectious Disease"/>
            <person name="Wu L."/>
            <person name="Ma J."/>
        </authorList>
    </citation>
    <scope>NUCLEOTIDE SEQUENCE [LARGE SCALE GENOMIC DNA]</scope>
    <source>
        <strain evidence="8 9">LMG 29247</strain>
    </source>
</reference>
<dbReference type="InterPro" id="IPR013563">
    <property type="entry name" value="Oligopep_ABC_C"/>
</dbReference>
<dbReference type="InterPro" id="IPR017871">
    <property type="entry name" value="ABC_transporter-like_CS"/>
</dbReference>
<dbReference type="AlphaFoldDB" id="A0ABD5SP61"/>
<dbReference type="GO" id="GO:0005524">
    <property type="term" value="F:ATP binding"/>
    <property type="evidence" value="ECO:0007669"/>
    <property type="project" value="UniProtKB-KW"/>
</dbReference>
<evidence type="ECO:0000256" key="1">
    <source>
        <dbReference type="ARBA" id="ARBA00004202"/>
    </source>
</evidence>
<keyword evidence="2" id="KW-0813">Transport</keyword>
<evidence type="ECO:0000256" key="6">
    <source>
        <dbReference type="ARBA" id="ARBA00023136"/>
    </source>
</evidence>
<evidence type="ECO:0000256" key="5">
    <source>
        <dbReference type="ARBA" id="ARBA00022840"/>
    </source>
</evidence>
<evidence type="ECO:0000256" key="3">
    <source>
        <dbReference type="ARBA" id="ARBA00022475"/>
    </source>
</evidence>
<dbReference type="Proteomes" id="UP001596383">
    <property type="component" value="Unassembled WGS sequence"/>
</dbReference>
<gene>
    <name evidence="8" type="ORF">ACFQE6_15385</name>
</gene>
<accession>A0ABD5SP61</accession>